<dbReference type="InterPro" id="IPR035971">
    <property type="entry name" value="CBD_sf"/>
</dbReference>
<dbReference type="PROSITE" id="PS51164">
    <property type="entry name" value="CBM1_2"/>
    <property type="match status" value="1"/>
</dbReference>
<dbReference type="EMBL" id="JARKIB010000188">
    <property type="protein sequence ID" value="KAJ7726250.1"/>
    <property type="molecule type" value="Genomic_DNA"/>
</dbReference>
<dbReference type="InterPro" id="IPR000254">
    <property type="entry name" value="CBD"/>
</dbReference>
<dbReference type="Proteomes" id="UP001215598">
    <property type="component" value="Unassembled WGS sequence"/>
</dbReference>
<evidence type="ECO:0000256" key="1">
    <source>
        <dbReference type="ARBA" id="ARBA00022729"/>
    </source>
</evidence>
<dbReference type="GO" id="GO:0005576">
    <property type="term" value="C:extracellular region"/>
    <property type="evidence" value="ECO:0007669"/>
    <property type="project" value="InterPro"/>
</dbReference>
<dbReference type="SMART" id="SM00236">
    <property type="entry name" value="fCBD"/>
    <property type="match status" value="1"/>
</dbReference>
<gene>
    <name evidence="3" type="ORF">B0H16DRAFT_270363</name>
</gene>
<dbReference type="GO" id="GO:0005975">
    <property type="term" value="P:carbohydrate metabolic process"/>
    <property type="evidence" value="ECO:0007669"/>
    <property type="project" value="InterPro"/>
</dbReference>
<feature type="domain" description="CBM1" evidence="2">
    <location>
        <begin position="62"/>
        <end position="99"/>
    </location>
</feature>
<keyword evidence="4" id="KW-1185">Reference proteome</keyword>
<dbReference type="SUPFAM" id="SSF57180">
    <property type="entry name" value="Cellulose-binding domain"/>
    <property type="match status" value="1"/>
</dbReference>
<reference evidence="3" key="1">
    <citation type="submission" date="2023-03" db="EMBL/GenBank/DDBJ databases">
        <title>Massive genome expansion in bonnet fungi (Mycena s.s.) driven by repeated elements and novel gene families across ecological guilds.</title>
        <authorList>
            <consortium name="Lawrence Berkeley National Laboratory"/>
            <person name="Harder C.B."/>
            <person name="Miyauchi S."/>
            <person name="Viragh M."/>
            <person name="Kuo A."/>
            <person name="Thoen E."/>
            <person name="Andreopoulos B."/>
            <person name="Lu D."/>
            <person name="Skrede I."/>
            <person name="Drula E."/>
            <person name="Henrissat B."/>
            <person name="Morin E."/>
            <person name="Kohler A."/>
            <person name="Barry K."/>
            <person name="LaButti K."/>
            <person name="Morin E."/>
            <person name="Salamov A."/>
            <person name="Lipzen A."/>
            <person name="Mereny Z."/>
            <person name="Hegedus B."/>
            <person name="Baldrian P."/>
            <person name="Stursova M."/>
            <person name="Weitz H."/>
            <person name="Taylor A."/>
            <person name="Grigoriev I.V."/>
            <person name="Nagy L.G."/>
            <person name="Martin F."/>
            <person name="Kauserud H."/>
        </authorList>
    </citation>
    <scope>NUCLEOTIDE SEQUENCE</scope>
    <source>
        <strain evidence="3">CBHHK182m</strain>
    </source>
</reference>
<dbReference type="AlphaFoldDB" id="A0AAD7HQW1"/>
<dbReference type="GO" id="GO:0030248">
    <property type="term" value="F:cellulose binding"/>
    <property type="evidence" value="ECO:0007669"/>
    <property type="project" value="InterPro"/>
</dbReference>
<dbReference type="PROSITE" id="PS00562">
    <property type="entry name" value="CBM1_1"/>
    <property type="match status" value="1"/>
</dbReference>
<dbReference type="Pfam" id="PF00734">
    <property type="entry name" value="CBM_1"/>
    <property type="match status" value="1"/>
</dbReference>
<proteinExistence type="predicted"/>
<keyword evidence="1" id="KW-0732">Signal</keyword>
<evidence type="ECO:0000259" key="2">
    <source>
        <dbReference type="PROSITE" id="PS51164"/>
    </source>
</evidence>
<evidence type="ECO:0000313" key="3">
    <source>
        <dbReference type="EMBL" id="KAJ7726250.1"/>
    </source>
</evidence>
<evidence type="ECO:0000313" key="4">
    <source>
        <dbReference type="Proteomes" id="UP001215598"/>
    </source>
</evidence>
<accession>A0AAD7HQW1</accession>
<name>A0AAD7HQW1_9AGAR</name>
<comment type="caution">
    <text evidence="3">The sequence shown here is derived from an EMBL/GenBank/DDBJ whole genome shotgun (WGS) entry which is preliminary data.</text>
</comment>
<protein>
    <recommendedName>
        <fullName evidence="2">CBM1 domain-containing protein</fullName>
    </recommendedName>
</protein>
<sequence>MQSLVQSVLILNPPSLQLQRNVPPPDSRSVHYHPSGFDRRSCARHRCAHRASCVPATGPLEPIQTEYGQCGGTGWEGPTVCKSPSICQAVVSPYYYQCLLDDQSLTTTAPLATATSS</sequence>
<organism evidence="3 4">
    <name type="scientific">Mycena metata</name>
    <dbReference type="NCBI Taxonomy" id="1033252"/>
    <lineage>
        <taxon>Eukaryota</taxon>
        <taxon>Fungi</taxon>
        <taxon>Dikarya</taxon>
        <taxon>Basidiomycota</taxon>
        <taxon>Agaricomycotina</taxon>
        <taxon>Agaricomycetes</taxon>
        <taxon>Agaricomycetidae</taxon>
        <taxon>Agaricales</taxon>
        <taxon>Marasmiineae</taxon>
        <taxon>Mycenaceae</taxon>
        <taxon>Mycena</taxon>
    </lineage>
</organism>